<dbReference type="PROSITE" id="PS00198">
    <property type="entry name" value="4FE4S_FER_1"/>
    <property type="match status" value="1"/>
</dbReference>
<dbReference type="SUPFAM" id="SSF54862">
    <property type="entry name" value="4Fe-4S ferredoxins"/>
    <property type="match status" value="1"/>
</dbReference>
<evidence type="ECO:0000256" key="4">
    <source>
        <dbReference type="ARBA" id="ARBA00022737"/>
    </source>
</evidence>
<organism evidence="9">
    <name type="scientific">Tanacetum cinerariifolium</name>
    <name type="common">Dalmatian daisy</name>
    <name type="synonym">Chrysanthemum cinerariifolium</name>
    <dbReference type="NCBI Taxonomy" id="118510"/>
    <lineage>
        <taxon>Eukaryota</taxon>
        <taxon>Viridiplantae</taxon>
        <taxon>Streptophyta</taxon>
        <taxon>Embryophyta</taxon>
        <taxon>Tracheophyta</taxon>
        <taxon>Spermatophyta</taxon>
        <taxon>Magnoliopsida</taxon>
        <taxon>eudicotyledons</taxon>
        <taxon>Gunneridae</taxon>
        <taxon>Pentapetalae</taxon>
        <taxon>asterids</taxon>
        <taxon>campanulids</taxon>
        <taxon>Asterales</taxon>
        <taxon>Asteraceae</taxon>
        <taxon>Asteroideae</taxon>
        <taxon>Anthemideae</taxon>
        <taxon>Anthemidinae</taxon>
        <taxon>Tanacetum</taxon>
    </lineage>
</organism>
<dbReference type="InterPro" id="IPR007081">
    <property type="entry name" value="RNA_pol_Rpb1_5"/>
</dbReference>
<keyword evidence="5" id="KW-0862">Zinc</keyword>
<evidence type="ECO:0000256" key="6">
    <source>
        <dbReference type="ARBA" id="ARBA00022967"/>
    </source>
</evidence>
<dbReference type="Pfam" id="PF04998">
    <property type="entry name" value="RNA_pol_Rpb1_5"/>
    <property type="match status" value="1"/>
</dbReference>
<gene>
    <name evidence="9" type="ORF">Tci_039140</name>
</gene>
<dbReference type="EC" id="2.7.7.6" evidence="1"/>
<keyword evidence="4" id="KW-0677">Repeat</keyword>
<dbReference type="SUPFAM" id="SSF64484">
    <property type="entry name" value="beta and beta-prime subunits of DNA dependent RNA-polymerase"/>
    <property type="match status" value="1"/>
</dbReference>
<dbReference type="InterPro" id="IPR004497">
    <property type="entry name" value="NDHI"/>
</dbReference>
<protein>
    <recommendedName>
        <fullName evidence="1">DNA-directed RNA polymerase</fullName>
        <ecNumber evidence="1">2.7.7.6</ecNumber>
    </recommendedName>
</protein>
<dbReference type="Pfam" id="PF22936">
    <property type="entry name" value="Pol_BBD"/>
    <property type="match status" value="1"/>
</dbReference>
<evidence type="ECO:0000256" key="1">
    <source>
        <dbReference type="ARBA" id="ARBA00012418"/>
    </source>
</evidence>
<comment type="caution">
    <text evidence="9">The sequence shown here is derived from an EMBL/GenBank/DDBJ whole genome shotgun (WGS) entry which is preliminary data.</text>
</comment>
<keyword evidence="7" id="KW-0793">Thylakoid</keyword>
<dbReference type="InterPro" id="IPR017896">
    <property type="entry name" value="4Fe4S_Fe-S-bd"/>
</dbReference>
<dbReference type="PROSITE" id="PS51379">
    <property type="entry name" value="4FE4S_FER_2"/>
    <property type="match status" value="1"/>
</dbReference>
<dbReference type="AlphaFoldDB" id="A0A6L2M3I6"/>
<evidence type="ECO:0000256" key="5">
    <source>
        <dbReference type="ARBA" id="ARBA00022833"/>
    </source>
</evidence>
<dbReference type="PANTHER" id="PTHR47275">
    <property type="entry name" value="NAD(P)H-QUINONE OXIDOREDUCTASE SUBUNIT I, CHLOROPLASTIC"/>
    <property type="match status" value="1"/>
</dbReference>
<evidence type="ECO:0000256" key="7">
    <source>
        <dbReference type="ARBA" id="ARBA00023078"/>
    </source>
</evidence>
<keyword evidence="6" id="KW-1278">Translocase</keyword>
<proteinExistence type="predicted"/>
<keyword evidence="3" id="KW-0934">Plastid</keyword>
<dbReference type="GO" id="GO:0003677">
    <property type="term" value="F:DNA binding"/>
    <property type="evidence" value="ECO:0007669"/>
    <property type="project" value="InterPro"/>
</dbReference>
<dbReference type="GO" id="GO:0003899">
    <property type="term" value="F:DNA-directed RNA polymerase activity"/>
    <property type="evidence" value="ECO:0007669"/>
    <property type="project" value="UniProtKB-EC"/>
</dbReference>
<dbReference type="GO" id="GO:0006351">
    <property type="term" value="P:DNA-templated transcription"/>
    <property type="evidence" value="ECO:0007669"/>
    <property type="project" value="InterPro"/>
</dbReference>
<dbReference type="InterPro" id="IPR017900">
    <property type="entry name" value="4Fe4S_Fe_S_CS"/>
</dbReference>
<dbReference type="GO" id="GO:0008137">
    <property type="term" value="F:NADH dehydrogenase (ubiquinone) activity"/>
    <property type="evidence" value="ECO:0007669"/>
    <property type="project" value="InterPro"/>
</dbReference>
<feature type="domain" description="4Fe-4S ferredoxin-type" evidence="8">
    <location>
        <begin position="29"/>
        <end position="58"/>
    </location>
</feature>
<evidence type="ECO:0000313" key="9">
    <source>
        <dbReference type="EMBL" id="GEU67162.1"/>
    </source>
</evidence>
<sequence>MITLPHANRLPITIQYPYEKLITSERFRGRIHFEFDKCIACEVCVRVCPIYLPVVDWKLETNIRKKRLGEAVGIIAGKSIGEPGTQLALRTFHTGGVFTGGTAEHVRAPSNGKIKFNEDLVHPKRAHITSPLNHPQAHVTSPLYYPPYPNQAQLVAHTPQQVLHSAYYQPLQNTSGILGAAPALYPSQPTSLPSAYDSMTVQDLTWNMDIGATSHLISNACNLNTIFNRCLFPSIHVGDGNSILVTNAGHSIILSIHRPLHLHNVLVTPNIIKNLISVRHFTRDNNCIIEFDAFGFSMKDFLTRHILLRCDSFGDLYPVTKPSTLPTAFVSTSFSTWHQCLGHPDDEVLCSLTSRNFILPVIVTKKL</sequence>
<dbReference type="EMBL" id="BKCJ010005513">
    <property type="protein sequence ID" value="GEU67162.1"/>
    <property type="molecule type" value="Genomic_DNA"/>
</dbReference>
<accession>A0A6L2M3I6</accession>
<reference evidence="9" key="1">
    <citation type="journal article" date="2019" name="Sci. Rep.">
        <title>Draft genome of Tanacetum cinerariifolium, the natural source of mosquito coil.</title>
        <authorList>
            <person name="Yamashiro T."/>
            <person name="Shiraishi A."/>
            <person name="Satake H."/>
            <person name="Nakayama K."/>
        </authorList>
    </citation>
    <scope>NUCLEOTIDE SEQUENCE</scope>
</reference>
<evidence type="ECO:0000256" key="3">
    <source>
        <dbReference type="ARBA" id="ARBA00022640"/>
    </source>
</evidence>
<dbReference type="InterPro" id="IPR054722">
    <property type="entry name" value="PolX-like_BBD"/>
</dbReference>
<evidence type="ECO:0000256" key="2">
    <source>
        <dbReference type="ARBA" id="ARBA00022528"/>
    </source>
</evidence>
<dbReference type="PANTHER" id="PTHR47275:SF1">
    <property type="entry name" value="NAD(P)H-QUINONE OXIDOREDUCTASE SUBUNIT I, CHLOROPLASTIC"/>
    <property type="match status" value="1"/>
</dbReference>
<dbReference type="Gene3D" id="3.30.70.3270">
    <property type="match status" value="1"/>
</dbReference>
<evidence type="ECO:0000259" key="8">
    <source>
        <dbReference type="PROSITE" id="PS51379"/>
    </source>
</evidence>
<dbReference type="Pfam" id="PF00037">
    <property type="entry name" value="Fer4"/>
    <property type="match status" value="1"/>
</dbReference>
<keyword evidence="2" id="KW-0150">Chloroplast</keyword>
<name>A0A6L2M3I6_TANCI</name>